<dbReference type="RefSeq" id="WP_118921385.1">
    <property type="nucleotide sequence ID" value="NZ_QWEG01000008.1"/>
</dbReference>
<gene>
    <name evidence="3" type="ORF">D1B31_13915</name>
</gene>
<feature type="transmembrane region" description="Helical" evidence="2">
    <location>
        <begin position="12"/>
        <end position="41"/>
    </location>
</feature>
<accession>A0A417YSU8</accession>
<evidence type="ECO:0008006" key="5">
    <source>
        <dbReference type="Google" id="ProtNLM"/>
    </source>
</evidence>
<evidence type="ECO:0000313" key="3">
    <source>
        <dbReference type="EMBL" id="RHW39053.1"/>
    </source>
</evidence>
<feature type="region of interest" description="Disordered" evidence="1">
    <location>
        <begin position="51"/>
        <end position="73"/>
    </location>
</feature>
<comment type="caution">
    <text evidence="3">The sequence shown here is derived from an EMBL/GenBank/DDBJ whole genome shotgun (WGS) entry which is preliminary data.</text>
</comment>
<reference evidence="3 4" key="1">
    <citation type="journal article" date="2017" name="Int. J. Syst. Evol. Microbiol.">
        <title>Bacillus notoginsengisoli sp. nov., a novel bacterium isolated from the rhizosphere of Panax notoginseng.</title>
        <authorList>
            <person name="Zhang M.Y."/>
            <person name="Cheng J."/>
            <person name="Cai Y."/>
            <person name="Zhang T.Y."/>
            <person name="Wu Y.Y."/>
            <person name="Manikprabhu D."/>
            <person name="Li W.J."/>
            <person name="Zhang Y.X."/>
        </authorList>
    </citation>
    <scope>NUCLEOTIDE SEQUENCE [LARGE SCALE GENOMIC DNA]</scope>
    <source>
        <strain evidence="3 4">JCM 30743</strain>
    </source>
</reference>
<evidence type="ECO:0000313" key="4">
    <source>
        <dbReference type="Proteomes" id="UP000284416"/>
    </source>
</evidence>
<name>A0A417YSU8_9BACI</name>
<keyword evidence="2" id="KW-0812">Transmembrane</keyword>
<dbReference type="AlphaFoldDB" id="A0A417YSU8"/>
<protein>
    <recommendedName>
        <fullName evidence="5">DUF2273 domain-containing protein</fullName>
    </recommendedName>
</protein>
<proteinExistence type="predicted"/>
<dbReference type="Proteomes" id="UP000284416">
    <property type="component" value="Unassembled WGS sequence"/>
</dbReference>
<evidence type="ECO:0000256" key="2">
    <source>
        <dbReference type="SAM" id="Phobius"/>
    </source>
</evidence>
<dbReference type="EMBL" id="QWEG01000008">
    <property type="protein sequence ID" value="RHW39053.1"/>
    <property type="molecule type" value="Genomic_DNA"/>
</dbReference>
<sequence length="73" mass="8290">MRTFALILGMVIVGFGLFALDIFGFAVGFGILGGLMIEILIRLNDNDKRLRKSNPGPRHTKSERRSWVERIEE</sequence>
<keyword evidence="4" id="KW-1185">Reference proteome</keyword>
<evidence type="ECO:0000256" key="1">
    <source>
        <dbReference type="SAM" id="MobiDB-lite"/>
    </source>
</evidence>
<keyword evidence="2" id="KW-1133">Transmembrane helix</keyword>
<keyword evidence="2" id="KW-0472">Membrane</keyword>
<feature type="compositionally biased region" description="Basic and acidic residues" evidence="1">
    <location>
        <begin position="63"/>
        <end position="73"/>
    </location>
</feature>
<organism evidence="3 4">
    <name type="scientific">Neobacillus notoginsengisoli</name>
    <dbReference type="NCBI Taxonomy" id="1578198"/>
    <lineage>
        <taxon>Bacteria</taxon>
        <taxon>Bacillati</taxon>
        <taxon>Bacillota</taxon>
        <taxon>Bacilli</taxon>
        <taxon>Bacillales</taxon>
        <taxon>Bacillaceae</taxon>
        <taxon>Neobacillus</taxon>
    </lineage>
</organism>